<evidence type="ECO:0000256" key="18">
    <source>
        <dbReference type="ARBA" id="ARBA00034104"/>
    </source>
</evidence>
<dbReference type="InterPro" id="IPR036719">
    <property type="entry name" value="Neuro-gated_channel_TM_sf"/>
</dbReference>
<reference evidence="25" key="2">
    <citation type="journal article" date="2012" name="Mol. Biol. Rep.">
        <title>Transcriptomic analysis of the housefly (Musca domestica) larva using massively parallel pyrosequencing.</title>
        <authorList>
            <person name="Liu F."/>
            <person name="Tang T."/>
            <person name="Sun L."/>
            <person name="Jose Priya T.A."/>
        </authorList>
    </citation>
    <scope>NUCLEOTIDE SEQUENCE</scope>
</reference>
<dbReference type="InterPro" id="IPR006201">
    <property type="entry name" value="Neur_channel"/>
</dbReference>
<keyword evidence="6 20" id="KW-1133">Transmembrane helix</keyword>
<dbReference type="Pfam" id="PF02931">
    <property type="entry name" value="Neur_chan_LBD"/>
    <property type="match status" value="1"/>
</dbReference>
<keyword evidence="16" id="KW-1071">Ligand-gated ion channel</keyword>
<dbReference type="SUPFAM" id="SSF90112">
    <property type="entry name" value="Neurotransmitter-gated ion-channel transmembrane pore"/>
    <property type="match status" value="1"/>
</dbReference>
<evidence type="ECO:0000259" key="22">
    <source>
        <dbReference type="Pfam" id="PF02931"/>
    </source>
</evidence>
<keyword evidence="7" id="KW-0770">Synapse</keyword>
<feature type="transmembrane region" description="Helical" evidence="20">
    <location>
        <begin position="298"/>
        <end position="319"/>
    </location>
</feature>
<keyword evidence="3" id="KW-1003">Cell membrane</keyword>
<dbReference type="PROSITE" id="PS00236">
    <property type="entry name" value="NEUROTR_ION_CHANNEL"/>
    <property type="match status" value="1"/>
</dbReference>
<evidence type="ECO:0000256" key="3">
    <source>
        <dbReference type="ARBA" id="ARBA00022475"/>
    </source>
</evidence>
<dbReference type="PRINTS" id="PR00253">
    <property type="entry name" value="GABAARECEPTR"/>
</dbReference>
<dbReference type="CDD" id="cd19049">
    <property type="entry name" value="LGIC_TM_anion"/>
    <property type="match status" value="1"/>
</dbReference>
<evidence type="ECO:0000256" key="14">
    <source>
        <dbReference type="ARBA" id="ARBA00023214"/>
    </source>
</evidence>
<dbReference type="GO" id="GO:0005254">
    <property type="term" value="F:chloride channel activity"/>
    <property type="evidence" value="ECO:0007669"/>
    <property type="project" value="UniProtKB-KW"/>
</dbReference>
<dbReference type="InterPro" id="IPR018000">
    <property type="entry name" value="Neurotransmitter_ion_chnl_CS"/>
</dbReference>
<proteinExistence type="inferred from homology"/>
<dbReference type="InterPro" id="IPR006028">
    <property type="entry name" value="GABAA/Glycine_rcpt"/>
</dbReference>
<evidence type="ECO:0000256" key="6">
    <source>
        <dbReference type="ARBA" id="ARBA00022989"/>
    </source>
</evidence>
<dbReference type="NCBIfam" id="TIGR00860">
    <property type="entry name" value="LIC"/>
    <property type="match status" value="1"/>
</dbReference>
<keyword evidence="15" id="KW-0628">Postsynaptic cell membrane</keyword>
<evidence type="ECO:0000313" key="24">
    <source>
        <dbReference type="Proteomes" id="UP001652621"/>
    </source>
</evidence>
<accession>A0A9U5FS53</accession>
<feature type="domain" description="Neurotransmitter-gated ion-channel ligand-binding" evidence="22">
    <location>
        <begin position="59"/>
        <end position="256"/>
    </location>
</feature>
<name>A0A9U5FS53_MUSDO</name>
<evidence type="ECO:0000256" key="21">
    <source>
        <dbReference type="SAM" id="MobiDB-lite"/>
    </source>
</evidence>
<keyword evidence="5 25" id="KW-0732">Signal</keyword>
<evidence type="ECO:0000256" key="15">
    <source>
        <dbReference type="ARBA" id="ARBA00023257"/>
    </source>
</evidence>
<evidence type="ECO:0000256" key="2">
    <source>
        <dbReference type="ARBA" id="ARBA00022448"/>
    </source>
</evidence>
<feature type="chain" id="PRO_5039968682" description="Gamma-aminobutyric acid receptor subunit beta" evidence="25">
    <location>
        <begin position="30"/>
        <end position="576"/>
    </location>
</feature>
<evidence type="ECO:0000256" key="11">
    <source>
        <dbReference type="ARBA" id="ARBA00023170"/>
    </source>
</evidence>
<dbReference type="KEGG" id="mde:101900690"/>
<keyword evidence="24" id="KW-1185">Reference proteome</keyword>
<dbReference type="InterPro" id="IPR038050">
    <property type="entry name" value="Neuro_actylchol_rec"/>
</dbReference>
<evidence type="ECO:0000256" key="9">
    <source>
        <dbReference type="ARBA" id="ARBA00023136"/>
    </source>
</evidence>
<dbReference type="AlphaFoldDB" id="A0A9U5FS53"/>
<feature type="region of interest" description="Disordered" evidence="21">
    <location>
        <begin position="372"/>
        <end position="418"/>
    </location>
</feature>
<keyword evidence="11 25" id="KW-0675">Receptor</keyword>
<dbReference type="OrthoDB" id="8890589at2759"/>
<evidence type="ECO:0000256" key="13">
    <source>
        <dbReference type="ARBA" id="ARBA00023180"/>
    </source>
</evidence>
<evidence type="ECO:0000256" key="20">
    <source>
        <dbReference type="RuleBase" id="RU000687"/>
    </source>
</evidence>
<evidence type="ECO:0000256" key="5">
    <source>
        <dbReference type="ARBA" id="ARBA00022729"/>
    </source>
</evidence>
<keyword evidence="14" id="KW-0868">Chloride</keyword>
<dbReference type="CTD" id="39054"/>
<keyword evidence="17 20" id="KW-0407">Ion channel</keyword>
<dbReference type="GO" id="GO:0034707">
    <property type="term" value="C:chloride channel complex"/>
    <property type="evidence" value="ECO:0007669"/>
    <property type="project" value="UniProtKB-KW"/>
</dbReference>
<protein>
    <recommendedName>
        <fullName evidence="19">Gamma-aminobutyric acid receptor subunit beta</fullName>
    </recommendedName>
</protein>
<evidence type="ECO:0000256" key="12">
    <source>
        <dbReference type="ARBA" id="ARBA00023173"/>
    </source>
</evidence>
<dbReference type="Gene3D" id="2.70.170.10">
    <property type="entry name" value="Neurotransmitter-gated ion-channel ligand-binding domain"/>
    <property type="match status" value="1"/>
</dbReference>
<feature type="region of interest" description="Disordered" evidence="21">
    <location>
        <begin position="452"/>
        <end position="507"/>
    </location>
</feature>
<comment type="similarity">
    <text evidence="1">Belongs to the ligand-gated ion channel (TC 1.A.9) family. Gamma-aminobutyric acid receptor (TC 1.A.9.5) subfamily.</text>
</comment>
<keyword evidence="12" id="KW-0869">Chloride channel</keyword>
<evidence type="ECO:0000259" key="23">
    <source>
        <dbReference type="Pfam" id="PF02932"/>
    </source>
</evidence>
<feature type="transmembrane region" description="Helical" evidence="20">
    <location>
        <begin position="265"/>
        <end position="289"/>
    </location>
</feature>
<evidence type="ECO:0000256" key="16">
    <source>
        <dbReference type="ARBA" id="ARBA00023286"/>
    </source>
</evidence>
<dbReference type="GeneID" id="101900690"/>
<comment type="subcellular location">
    <subcellularLocation>
        <location evidence="18">Postsynaptic cell membrane</location>
        <topology evidence="18">Multi-pass membrane protein</topology>
    </subcellularLocation>
</comment>
<feature type="transmembrane region" description="Helical" evidence="20">
    <location>
        <begin position="331"/>
        <end position="353"/>
    </location>
</feature>
<reference evidence="25" key="3">
    <citation type="submission" date="2023-07" db="UniProtKB">
        <authorList>
            <consortium name="RefSeq"/>
        </authorList>
    </citation>
    <scope>IDENTIFICATION</scope>
</reference>
<dbReference type="InterPro" id="IPR036734">
    <property type="entry name" value="Neur_chan_lig-bd_sf"/>
</dbReference>
<evidence type="ECO:0000256" key="8">
    <source>
        <dbReference type="ARBA" id="ARBA00023065"/>
    </source>
</evidence>
<feature type="domain" description="Neurotransmitter-gated ion-channel transmembrane" evidence="23">
    <location>
        <begin position="272"/>
        <end position="555"/>
    </location>
</feature>
<keyword evidence="9 20" id="KW-0472">Membrane</keyword>
<dbReference type="PANTHER" id="PTHR18945">
    <property type="entry name" value="NEUROTRANSMITTER GATED ION CHANNEL"/>
    <property type="match status" value="1"/>
</dbReference>
<dbReference type="InterPro" id="IPR002289">
    <property type="entry name" value="GABAAb_rcpt"/>
</dbReference>
<reference evidence="25" key="1">
    <citation type="journal article" date="2006" name="Insect Mol. Biol.">
        <title>Functional characterization of Musca glutamate- and GABA-gated chloride channels expressed independently and coexpressed in Xenopus oocytes.</title>
        <authorList>
            <person name="Eguchi Y."/>
            <person name="Ihara M."/>
            <person name="Ochi E."/>
            <person name="Shibata Y."/>
            <person name="Matsuda K."/>
            <person name="Fushiki S."/>
            <person name="Sugama H."/>
            <person name="Hamasaki Y."/>
            <person name="Niwa H."/>
            <person name="Wada M."/>
            <person name="Ozoe F."/>
            <person name="Ozoe Y."/>
        </authorList>
    </citation>
    <scope>NUCLEOTIDE SEQUENCE</scope>
</reference>
<evidence type="ECO:0000256" key="4">
    <source>
        <dbReference type="ARBA" id="ARBA00022692"/>
    </source>
</evidence>
<dbReference type="Gene3D" id="1.20.58.390">
    <property type="entry name" value="Neurotransmitter-gated ion-channel transmembrane domain"/>
    <property type="match status" value="2"/>
</dbReference>
<dbReference type="PRINTS" id="PR00252">
    <property type="entry name" value="NRIONCHANNEL"/>
</dbReference>
<evidence type="ECO:0000256" key="1">
    <source>
        <dbReference type="ARBA" id="ARBA00010180"/>
    </source>
</evidence>
<evidence type="ECO:0000256" key="10">
    <source>
        <dbReference type="ARBA" id="ARBA00023157"/>
    </source>
</evidence>
<dbReference type="RefSeq" id="NP_001292048.1">
    <property type="nucleotide sequence ID" value="NM_001305119.1"/>
</dbReference>
<evidence type="ECO:0000256" key="7">
    <source>
        <dbReference type="ARBA" id="ARBA00023018"/>
    </source>
</evidence>
<dbReference type="GO" id="GO:0004890">
    <property type="term" value="F:GABA-A receptor activity"/>
    <property type="evidence" value="ECO:0007669"/>
    <property type="project" value="InterPro"/>
</dbReference>
<dbReference type="CDD" id="cd19008">
    <property type="entry name" value="LGIC_ECD_GABAR_RDL-like"/>
    <property type="match status" value="1"/>
</dbReference>
<dbReference type="FunFam" id="1.20.58.390:FF:000047">
    <property type="entry name" value="Resistance to dieldrin, isoform H"/>
    <property type="match status" value="1"/>
</dbReference>
<feature type="compositionally biased region" description="Gly residues" evidence="21">
    <location>
        <begin position="491"/>
        <end position="501"/>
    </location>
</feature>
<feature type="transmembrane region" description="Helical" evidence="20">
    <location>
        <begin position="541"/>
        <end position="561"/>
    </location>
</feature>
<dbReference type="InterPro" id="IPR006029">
    <property type="entry name" value="Neurotrans-gated_channel_TM"/>
</dbReference>
<dbReference type="Pfam" id="PF02932">
    <property type="entry name" value="Neur_chan_memb"/>
    <property type="match status" value="1"/>
</dbReference>
<keyword evidence="10" id="KW-1015">Disulfide bond</keyword>
<sequence precursor="true">MSDSMLYQTLQTCLPKSRLITLWLAFTLAMLIQEPRRHAATVNAATAGGSMLGDVNISAILDSFSVSYDKRVRPNYGGPPVEVGVTMYVLSISSLSEVKMDFTLDFYFRQFWTDPRLAYRKRPGVETLSVGSEFIKNIWVPDTFFVNEKQSYFHIATTSNEFIRVHHSGSITRSIRLTITASCPMNLQYFPMDRQLCHIEIESFGYTMRDIRYKWNEGPNSVGVSSEVSLPQFKVLGHRQRAVEISLTTGNYSRLACEIQFVRSMGYYLIQIYIPSGLIVVISWVSFWLNRNATPARVALGVTTVLTMTTLMSSTNAALPKISYVKSIDVYLGTCFVMVFASLLEYATVGYMAKRIQMRKQRFMTIQKMAEQKKQQQLDGVQPPPNPNPNTMVDHGGHGHGHGHHSHGHPHVPKQTVSNRPIGFQTMQQQNIGGRGCSIVGPLFQEVRFKVHDPKAHSKGGTLENTVNGGRGGPPVGPHGPGPQGPPGGPPAGGGGGGAPPEGGDAEAAVPAHLLHPGKVKKDINKLLGITPSDIDKYSRIVFPVCFVCFNLMYWIIYLHVSDVVADDLVLLGEEK</sequence>
<gene>
    <name evidence="25" type="primary">MdRdl</name>
    <name evidence="25" type="synonym">Rdl</name>
</gene>
<feature type="compositionally biased region" description="Pro residues" evidence="21">
    <location>
        <begin position="475"/>
        <end position="490"/>
    </location>
</feature>
<dbReference type="GO" id="GO:0005230">
    <property type="term" value="F:extracellular ligand-gated monoatomic ion channel activity"/>
    <property type="evidence" value="ECO:0007669"/>
    <property type="project" value="InterPro"/>
</dbReference>
<dbReference type="Proteomes" id="UP001652621">
    <property type="component" value="Unplaced"/>
</dbReference>
<dbReference type="FunFam" id="1.20.58.390:FF:000033">
    <property type="entry name" value="Gamma-aminobutyric acid receptor subunit beta"/>
    <property type="match status" value="1"/>
</dbReference>
<keyword evidence="2 20" id="KW-0813">Transport</keyword>
<dbReference type="VEuPathDB" id="VectorBase:MDOMA2_018943"/>
<keyword evidence="4 20" id="KW-0812">Transmembrane</keyword>
<evidence type="ECO:0000313" key="25">
    <source>
        <dbReference type="RefSeq" id="NP_001292048.1"/>
    </source>
</evidence>
<feature type="signal peptide" evidence="25">
    <location>
        <begin position="1"/>
        <end position="29"/>
    </location>
</feature>
<dbReference type="SMR" id="A0A9U5FS53"/>
<dbReference type="InterPro" id="IPR006202">
    <property type="entry name" value="Neur_chan_lig-bd"/>
</dbReference>
<dbReference type="GO" id="GO:0099095">
    <property type="term" value="F:ligand-gated monoatomic anion channel activity"/>
    <property type="evidence" value="ECO:0007669"/>
    <property type="project" value="UniProtKB-ARBA"/>
</dbReference>
<dbReference type="SUPFAM" id="SSF63712">
    <property type="entry name" value="Nicotinic receptor ligand binding domain-like"/>
    <property type="match status" value="1"/>
</dbReference>
<evidence type="ECO:0000256" key="17">
    <source>
        <dbReference type="ARBA" id="ARBA00023303"/>
    </source>
</evidence>
<organism evidence="24 25">
    <name type="scientific">Musca domestica</name>
    <name type="common">House fly</name>
    <dbReference type="NCBI Taxonomy" id="7370"/>
    <lineage>
        <taxon>Eukaryota</taxon>
        <taxon>Metazoa</taxon>
        <taxon>Ecdysozoa</taxon>
        <taxon>Arthropoda</taxon>
        <taxon>Hexapoda</taxon>
        <taxon>Insecta</taxon>
        <taxon>Pterygota</taxon>
        <taxon>Neoptera</taxon>
        <taxon>Endopterygota</taxon>
        <taxon>Diptera</taxon>
        <taxon>Brachycera</taxon>
        <taxon>Muscomorpha</taxon>
        <taxon>Muscoidea</taxon>
        <taxon>Muscidae</taxon>
        <taxon>Musca</taxon>
    </lineage>
</organism>
<dbReference type="FunFam" id="2.70.170.10:FF:000021">
    <property type="entry name" value="Gamma-aminobutyric acid receptor isoform 3b"/>
    <property type="match status" value="1"/>
</dbReference>
<dbReference type="PRINTS" id="PR01160">
    <property type="entry name" value="GABAARBETA"/>
</dbReference>
<feature type="compositionally biased region" description="Basic residues" evidence="21">
    <location>
        <begin position="398"/>
        <end position="412"/>
    </location>
</feature>
<evidence type="ECO:0000256" key="19">
    <source>
        <dbReference type="ARBA" id="ARBA00071250"/>
    </source>
</evidence>
<dbReference type="GO" id="GO:0045211">
    <property type="term" value="C:postsynaptic membrane"/>
    <property type="evidence" value="ECO:0007669"/>
    <property type="project" value="UniProtKB-SubCell"/>
</dbReference>
<keyword evidence="8 20" id="KW-0406">Ion transport</keyword>
<keyword evidence="13" id="KW-0325">Glycoprotein</keyword>